<dbReference type="InterPro" id="IPR019786">
    <property type="entry name" value="Zinc_finger_PHD-type_CS"/>
</dbReference>
<evidence type="ECO:0000256" key="1">
    <source>
        <dbReference type="ARBA" id="ARBA00004123"/>
    </source>
</evidence>
<dbReference type="PANTHER" id="PTHR46510:SF1">
    <property type="entry name" value="BROMODOMAIN ADJACENT TO ZINC FINGER DOMAIN PROTEIN 1A"/>
    <property type="match status" value="1"/>
</dbReference>
<keyword evidence="6" id="KW-0805">Transcription regulation</keyword>
<gene>
    <name evidence="20" type="ORF">J437_LFUL016197</name>
</gene>
<feature type="region of interest" description="Disordered" evidence="15">
    <location>
        <begin position="1055"/>
        <end position="1083"/>
    </location>
</feature>
<feature type="compositionally biased region" description="Basic and acidic residues" evidence="15">
    <location>
        <begin position="1055"/>
        <end position="1064"/>
    </location>
</feature>
<dbReference type="GO" id="GO:0045740">
    <property type="term" value="P:positive regulation of DNA replication"/>
    <property type="evidence" value="ECO:0007669"/>
    <property type="project" value="TreeGrafter"/>
</dbReference>
<dbReference type="InterPro" id="IPR028941">
    <property type="entry name" value="WHIM2_dom"/>
</dbReference>
<dbReference type="GO" id="GO:0003677">
    <property type="term" value="F:DNA binding"/>
    <property type="evidence" value="ECO:0007669"/>
    <property type="project" value="TreeGrafter"/>
</dbReference>
<keyword evidence="9" id="KW-0804">Transcription</keyword>
<evidence type="ECO:0000256" key="10">
    <source>
        <dbReference type="ARBA" id="ARBA00023242"/>
    </source>
</evidence>
<comment type="subcellular location">
    <subcellularLocation>
        <location evidence="1 14">Nucleus</location>
    </subcellularLocation>
</comment>
<name>A0A8K0KJ03_LADFU</name>
<organism evidence="20 21">
    <name type="scientific">Ladona fulva</name>
    <name type="common">Scarce chaser dragonfly</name>
    <name type="synonym">Libellula fulva</name>
    <dbReference type="NCBI Taxonomy" id="123851"/>
    <lineage>
        <taxon>Eukaryota</taxon>
        <taxon>Metazoa</taxon>
        <taxon>Ecdysozoa</taxon>
        <taxon>Arthropoda</taxon>
        <taxon>Hexapoda</taxon>
        <taxon>Insecta</taxon>
        <taxon>Pterygota</taxon>
        <taxon>Palaeoptera</taxon>
        <taxon>Odonata</taxon>
        <taxon>Epiprocta</taxon>
        <taxon>Anisoptera</taxon>
        <taxon>Libelluloidea</taxon>
        <taxon>Libellulidae</taxon>
        <taxon>Ladona</taxon>
    </lineage>
</organism>
<evidence type="ECO:0000313" key="21">
    <source>
        <dbReference type="Proteomes" id="UP000792457"/>
    </source>
</evidence>
<dbReference type="Gene3D" id="3.30.40.10">
    <property type="entry name" value="Zinc/RING finger domain, C3HC4 (zinc finger)"/>
    <property type="match status" value="2"/>
</dbReference>
<feature type="compositionally biased region" description="Basic and acidic residues" evidence="15">
    <location>
        <begin position="707"/>
        <end position="720"/>
    </location>
</feature>
<dbReference type="OrthoDB" id="332390at2759"/>
<evidence type="ECO:0000256" key="11">
    <source>
        <dbReference type="ARBA" id="ARBA00068253"/>
    </source>
</evidence>
<dbReference type="Pfam" id="PF15613">
    <property type="entry name" value="WSD"/>
    <property type="match status" value="1"/>
</dbReference>
<dbReference type="GO" id="GO:0006355">
    <property type="term" value="P:regulation of DNA-templated transcription"/>
    <property type="evidence" value="ECO:0007669"/>
    <property type="project" value="TreeGrafter"/>
</dbReference>
<feature type="region of interest" description="Disordered" evidence="15">
    <location>
        <begin position="332"/>
        <end position="351"/>
    </location>
</feature>
<dbReference type="SMART" id="SM00249">
    <property type="entry name" value="PHD"/>
    <property type="match status" value="2"/>
</dbReference>
<feature type="domain" description="WAC" evidence="19">
    <location>
        <begin position="22"/>
        <end position="129"/>
    </location>
</feature>
<dbReference type="InterPro" id="IPR013136">
    <property type="entry name" value="WSTF_Acf1_Cbp146"/>
</dbReference>
<evidence type="ECO:0000256" key="13">
    <source>
        <dbReference type="PROSITE-ProRule" id="PRU00146"/>
    </source>
</evidence>
<keyword evidence="7" id="KW-0175">Coiled coil</keyword>
<evidence type="ECO:0000259" key="19">
    <source>
        <dbReference type="PROSITE" id="PS51136"/>
    </source>
</evidence>
<dbReference type="GO" id="GO:0031445">
    <property type="term" value="P:regulation of heterochromatin formation"/>
    <property type="evidence" value="ECO:0007669"/>
    <property type="project" value="TreeGrafter"/>
</dbReference>
<feature type="region of interest" description="Disordered" evidence="15">
    <location>
        <begin position="263"/>
        <end position="326"/>
    </location>
</feature>
<keyword evidence="4 13" id="KW-0863">Zinc-finger</keyword>
<dbReference type="Gene3D" id="1.20.920.10">
    <property type="entry name" value="Bromodomain-like"/>
    <property type="match status" value="1"/>
</dbReference>
<feature type="region of interest" description="Disordered" evidence="15">
    <location>
        <begin position="809"/>
        <end position="830"/>
    </location>
</feature>
<dbReference type="InterPro" id="IPR028942">
    <property type="entry name" value="WHIM1_dom"/>
</dbReference>
<dbReference type="Pfam" id="PF02791">
    <property type="entry name" value="DDT"/>
    <property type="match status" value="1"/>
</dbReference>
<evidence type="ECO:0000256" key="9">
    <source>
        <dbReference type="ARBA" id="ARBA00023163"/>
    </source>
</evidence>
<evidence type="ECO:0000256" key="14">
    <source>
        <dbReference type="PROSITE-ProRule" id="PRU00475"/>
    </source>
</evidence>
<dbReference type="Pfam" id="PF10537">
    <property type="entry name" value="WAC_Acf1_DNA_bd"/>
    <property type="match status" value="1"/>
</dbReference>
<dbReference type="PRINTS" id="PR00503">
    <property type="entry name" value="BROMODOMAIN"/>
</dbReference>
<dbReference type="GO" id="GO:0008270">
    <property type="term" value="F:zinc ion binding"/>
    <property type="evidence" value="ECO:0007669"/>
    <property type="project" value="UniProtKB-KW"/>
</dbReference>
<feature type="region of interest" description="Disordered" evidence="15">
    <location>
        <begin position="678"/>
        <end position="720"/>
    </location>
</feature>
<dbReference type="GO" id="GO:0006338">
    <property type="term" value="P:chromatin remodeling"/>
    <property type="evidence" value="ECO:0007669"/>
    <property type="project" value="InterPro"/>
</dbReference>
<feature type="domain" description="PHD-type" evidence="17">
    <location>
        <begin position="1311"/>
        <end position="1358"/>
    </location>
</feature>
<keyword evidence="8 12" id="KW-0103">Bromodomain</keyword>
<dbReference type="PROSITE" id="PS50016">
    <property type="entry name" value="ZF_PHD_2"/>
    <property type="match status" value="2"/>
</dbReference>
<dbReference type="Pfam" id="PF00628">
    <property type="entry name" value="PHD"/>
    <property type="match status" value="2"/>
</dbReference>
<dbReference type="CDD" id="cd15532">
    <property type="entry name" value="PHD2_CHD_II"/>
    <property type="match status" value="1"/>
</dbReference>
<dbReference type="InterPro" id="IPR001965">
    <property type="entry name" value="Znf_PHD"/>
</dbReference>
<feature type="compositionally biased region" description="Acidic residues" evidence="15">
    <location>
        <begin position="1286"/>
        <end position="1305"/>
    </location>
</feature>
<feature type="compositionally biased region" description="Basic and acidic residues" evidence="15">
    <location>
        <begin position="278"/>
        <end position="298"/>
    </location>
</feature>
<reference evidence="20" key="2">
    <citation type="submission" date="2017-10" db="EMBL/GenBank/DDBJ databases">
        <title>Ladona fulva Genome sequencing and assembly.</title>
        <authorList>
            <person name="Murali S."/>
            <person name="Richards S."/>
            <person name="Bandaranaike D."/>
            <person name="Bellair M."/>
            <person name="Blankenburg K."/>
            <person name="Chao H."/>
            <person name="Dinh H."/>
            <person name="Doddapaneni H."/>
            <person name="Dugan-Rocha S."/>
            <person name="Elkadiri S."/>
            <person name="Gnanaolivu R."/>
            <person name="Hernandez B."/>
            <person name="Skinner E."/>
            <person name="Javaid M."/>
            <person name="Lee S."/>
            <person name="Li M."/>
            <person name="Ming W."/>
            <person name="Munidasa M."/>
            <person name="Muniz J."/>
            <person name="Nguyen L."/>
            <person name="Hughes D."/>
            <person name="Osuji N."/>
            <person name="Pu L.-L."/>
            <person name="Puazo M."/>
            <person name="Qu C."/>
            <person name="Quiroz J."/>
            <person name="Raj R."/>
            <person name="Weissenberger G."/>
            <person name="Xin Y."/>
            <person name="Zou X."/>
            <person name="Han Y."/>
            <person name="Worley K."/>
            <person name="Muzny D."/>
            <person name="Gibbs R."/>
        </authorList>
    </citation>
    <scope>NUCLEOTIDE SEQUENCE</scope>
    <source>
        <strain evidence="20">Sampled in the wild</strain>
    </source>
</reference>
<evidence type="ECO:0000256" key="3">
    <source>
        <dbReference type="ARBA" id="ARBA00022723"/>
    </source>
</evidence>
<evidence type="ECO:0000259" key="17">
    <source>
        <dbReference type="PROSITE" id="PS50016"/>
    </source>
</evidence>
<protein>
    <recommendedName>
        <fullName evidence="11">Bromodomain adjacent to zinc finger domain protein 1A</fullName>
    </recommendedName>
</protein>
<dbReference type="FunFam" id="3.30.40.10:FF:000300">
    <property type="entry name" value="Bromodomain adjacent to zinc finger domain protein 1A"/>
    <property type="match status" value="1"/>
</dbReference>
<dbReference type="Pfam" id="PF00439">
    <property type="entry name" value="Bromodomain"/>
    <property type="match status" value="1"/>
</dbReference>
<dbReference type="PROSITE" id="PS50014">
    <property type="entry name" value="BROMODOMAIN_2"/>
    <property type="match status" value="1"/>
</dbReference>
<feature type="compositionally biased region" description="Basic and acidic residues" evidence="15">
    <location>
        <begin position="809"/>
        <end position="822"/>
    </location>
</feature>
<feature type="compositionally biased region" description="Polar residues" evidence="15">
    <location>
        <begin position="263"/>
        <end position="273"/>
    </location>
</feature>
<evidence type="ECO:0000256" key="4">
    <source>
        <dbReference type="ARBA" id="ARBA00022771"/>
    </source>
</evidence>
<evidence type="ECO:0000256" key="2">
    <source>
        <dbReference type="ARBA" id="ARBA00022553"/>
    </source>
</evidence>
<dbReference type="InterPro" id="IPR018501">
    <property type="entry name" value="DDT_dom"/>
</dbReference>
<feature type="domain" description="DDT" evidence="18">
    <location>
        <begin position="447"/>
        <end position="512"/>
    </location>
</feature>
<feature type="domain" description="Bromo" evidence="16">
    <location>
        <begin position="1543"/>
        <end position="1613"/>
    </location>
</feature>
<feature type="compositionally biased region" description="Basic and acidic residues" evidence="15">
    <location>
        <begin position="1468"/>
        <end position="1480"/>
    </location>
</feature>
<comment type="caution">
    <text evidence="20">The sequence shown here is derived from an EMBL/GenBank/DDBJ whole genome shotgun (WGS) entry which is preliminary data.</text>
</comment>
<dbReference type="SUPFAM" id="SSF57903">
    <property type="entry name" value="FYVE/PHD zinc finger"/>
    <property type="match status" value="2"/>
</dbReference>
<dbReference type="PROSITE" id="PS50827">
    <property type="entry name" value="DDT"/>
    <property type="match status" value="1"/>
</dbReference>
<accession>A0A8K0KJ03</accession>
<evidence type="ECO:0000256" key="15">
    <source>
        <dbReference type="SAM" id="MobiDB-lite"/>
    </source>
</evidence>
<evidence type="ECO:0000256" key="6">
    <source>
        <dbReference type="ARBA" id="ARBA00023015"/>
    </source>
</evidence>
<proteinExistence type="predicted"/>
<keyword evidence="2" id="KW-0597">Phosphoprotein</keyword>
<keyword evidence="5" id="KW-0862">Zinc</keyword>
<keyword evidence="3" id="KW-0479">Metal-binding</keyword>
<reference evidence="20" key="1">
    <citation type="submission" date="2013-04" db="EMBL/GenBank/DDBJ databases">
        <authorList>
            <person name="Qu J."/>
            <person name="Murali S.C."/>
            <person name="Bandaranaike D."/>
            <person name="Bellair M."/>
            <person name="Blankenburg K."/>
            <person name="Chao H."/>
            <person name="Dinh H."/>
            <person name="Doddapaneni H."/>
            <person name="Downs B."/>
            <person name="Dugan-Rocha S."/>
            <person name="Elkadiri S."/>
            <person name="Gnanaolivu R.D."/>
            <person name="Hernandez B."/>
            <person name="Javaid M."/>
            <person name="Jayaseelan J.C."/>
            <person name="Lee S."/>
            <person name="Li M."/>
            <person name="Ming W."/>
            <person name="Munidasa M."/>
            <person name="Muniz J."/>
            <person name="Nguyen L."/>
            <person name="Ongeri F."/>
            <person name="Osuji N."/>
            <person name="Pu L.-L."/>
            <person name="Puazo M."/>
            <person name="Qu C."/>
            <person name="Quiroz J."/>
            <person name="Raj R."/>
            <person name="Weissenberger G."/>
            <person name="Xin Y."/>
            <person name="Zou X."/>
            <person name="Han Y."/>
            <person name="Richards S."/>
            <person name="Worley K."/>
            <person name="Muzny D."/>
            <person name="Gibbs R."/>
        </authorList>
    </citation>
    <scope>NUCLEOTIDE SEQUENCE</scope>
    <source>
        <strain evidence="20">Sampled in the wild</strain>
    </source>
</reference>
<dbReference type="InterPro" id="IPR019787">
    <property type="entry name" value="Znf_PHD-finger"/>
</dbReference>
<dbReference type="InterPro" id="IPR013083">
    <property type="entry name" value="Znf_RING/FYVE/PHD"/>
</dbReference>
<evidence type="ECO:0000256" key="7">
    <source>
        <dbReference type="ARBA" id="ARBA00023054"/>
    </source>
</evidence>
<dbReference type="PROSITE" id="PS01359">
    <property type="entry name" value="ZF_PHD_1"/>
    <property type="match status" value="2"/>
</dbReference>
<dbReference type="SMART" id="SM00297">
    <property type="entry name" value="BROMO"/>
    <property type="match status" value="1"/>
</dbReference>
<sequence length="1650" mass="189050">MPLLRKKPFEKKKPPPNLRPDEEVFHCKLTNELFRDYDEFYERVILCNSLIWSCSITGKPNITYAEALRSEASARNTLNEYPKELKLPVIYLASKTRRTCLRDLADDVYNYVRNRYFAGETVEVSLSDNHWVDCQILNVIAPSLSEVDKFVSLHGKASNNNDFWPPATLYQYEVRDISDKHTQDVMRFHCVPADKVRRRKGSFTRERNRLFLRQIAVAFDNGIWGIKEDFINKHQITYARYSLLFPGPLPSFQDSFKKGRIPQSPSKFLSSKAKSPRKSSDFVKSPTKDVPKKMKTMELHAPPSTSKLKNRPLAPNKENKVKSRKRKIKDMLKGSQMVSEEGVGPKKKRMIQQKLTAQVMDMRKVKKGENEMPKPRKPPTEEERRQMALVEKQRKIEERVSKRERVKEEKRRLALHLKEWNKPREDLECEDLKHLPAPSAIQCRIPNQLFGDFLMVLEFVTCFKSVLYTENFFPGGLSFDLLEKALIEKEGTDIFADVVQLLLSSLFQLQEEEDHEVHETESQAVVELDLAASTDLTREDAIQAATAATSWCQLYQGVPLKSLTLDSATLSELVRLHILTSGGKCIEKNAKWRYQQRGGYTNFDDPGLLLRLEEPQILRALSVKTIFDLPLGCKMKILTCLVNQILTYAAVRDVIEESVEKLKLAKISLRQHQAGEIKREKDEAAARRKKRKEEKQKLKEGGVVQEVKPEAQSPKRDEIRRKQELQKKEKELRDAMATHQILARASPLGRDRAYRRFWLFNSLPGLFVEDNEELPGSCLPSPTPHIPALVMANDQDEALACVQRMFEERGGNGSDKENEGGDRGLNSNHKKNLLGVKSDVELIRNPLVDRRQDSRAGSDIEEDAELNVKLAHHLVCVADSKSCQVHSTFLPRTRWAFFWREAELDALVGALNPRGVRESHLRQVLIQHRARIVTSMARCPVHKLDHTQEPVEITETRKSGRQQSKKDNSNFNFAAGLPVEEVFELTLRDYILDMEEKITLGGFGNLKVKDRDAWREAINSGGYDQQCDKLFWGNKDLSKGLKDCVFDKTVTKIKSEGKTSRPDTPDTTVSSDGGLPSYEDPGGHLSIVKIEEDDQEDEEDSGVIVNGASESLLVKPIVRQLASAILQVAQCIEQRYLKKPLAEDQKSLEKRLKVLNQKKKSKDEEMEEGSEDGKEKDDIITSTSPMERWETSLMASTSISQLYLHFYTLDNSIQWSKSALFARCRVCRKQGDGENMLLCDGCNKGYHLYCLKPKLNAIPLGDWFCNACRPPERTQPPRKSRRLFSEESDEDEDEEDEEEEEEDSEVGSVHNETCHQCGVGGHVICCDTCPLVFHMECTDPPLRKVPRGAWSCPKCKPHHFANHQAKKESLPSAAQHLPLSDGGLYFPWREGRRRRWGGDWQGWGQGTGPWWDDGSTTSRRRQCATAAVAKISSIAKRLRSSSWDGHLPPWLLVTLLICFSSFFSQKLDTDSTHSSEDRSKRSSLRRKRAEEQEEEDDDDDLEEKRRRSASLRGQRRMRRSEIFDGVPAPLDLDILESLLADIARHADAWPFMRPVLKSEAPDYHLIIKRPMDFGTMKYKLKIMEYKNNNEFLADALLVFENCQMYNNSSTPEYKAGVRLSRYFERRCKELELTLHEVEKGARNGKVSRQC</sequence>
<dbReference type="EMBL" id="KZ308943">
    <property type="protein sequence ID" value="KAG8235735.1"/>
    <property type="molecule type" value="Genomic_DNA"/>
</dbReference>
<dbReference type="InterPro" id="IPR036427">
    <property type="entry name" value="Bromodomain-like_sf"/>
</dbReference>
<keyword evidence="10 14" id="KW-0539">Nucleus</keyword>
<feature type="region of interest" description="Disordered" evidence="15">
    <location>
        <begin position="1468"/>
        <end position="1511"/>
    </location>
</feature>
<feature type="domain" description="PHD-type" evidence="17">
    <location>
        <begin position="1221"/>
        <end position="1271"/>
    </location>
</feature>
<keyword evidence="21" id="KW-1185">Reference proteome</keyword>
<evidence type="ECO:0000259" key="18">
    <source>
        <dbReference type="PROSITE" id="PS50827"/>
    </source>
</evidence>
<dbReference type="GO" id="GO:0000228">
    <property type="term" value="C:nuclear chromosome"/>
    <property type="evidence" value="ECO:0007669"/>
    <property type="project" value="TreeGrafter"/>
</dbReference>
<evidence type="ECO:0000313" key="20">
    <source>
        <dbReference type="EMBL" id="KAG8235735.1"/>
    </source>
</evidence>
<feature type="region of interest" description="Disordered" evidence="15">
    <location>
        <begin position="1158"/>
        <end position="1181"/>
    </location>
</feature>
<dbReference type="Pfam" id="PF15612">
    <property type="entry name" value="WHIM1"/>
    <property type="match status" value="1"/>
</dbReference>
<dbReference type="InterPro" id="IPR001487">
    <property type="entry name" value="Bromodomain"/>
</dbReference>
<dbReference type="InterPro" id="IPR011011">
    <property type="entry name" value="Znf_FYVE_PHD"/>
</dbReference>
<dbReference type="GO" id="GO:0008623">
    <property type="term" value="C:CHRAC"/>
    <property type="evidence" value="ECO:0007669"/>
    <property type="project" value="TreeGrafter"/>
</dbReference>
<feature type="region of interest" description="Disordered" evidence="15">
    <location>
        <begin position="1272"/>
        <end position="1307"/>
    </location>
</feature>
<dbReference type="PANTHER" id="PTHR46510">
    <property type="entry name" value="BROMODOMAIN ADJACENT TO ZINC FINGER DOMAIN PROTEIN 1A"/>
    <property type="match status" value="1"/>
</dbReference>
<feature type="compositionally biased region" description="Acidic residues" evidence="15">
    <location>
        <begin position="1491"/>
        <end position="1501"/>
    </location>
</feature>
<evidence type="ECO:0000256" key="12">
    <source>
        <dbReference type="PROSITE-ProRule" id="PRU00035"/>
    </source>
</evidence>
<evidence type="ECO:0000256" key="8">
    <source>
        <dbReference type="ARBA" id="ARBA00023117"/>
    </source>
</evidence>
<dbReference type="PROSITE" id="PS51136">
    <property type="entry name" value="WAC"/>
    <property type="match status" value="1"/>
</dbReference>
<dbReference type="SUPFAM" id="SSF47370">
    <property type="entry name" value="Bromodomain"/>
    <property type="match status" value="1"/>
</dbReference>
<dbReference type="Proteomes" id="UP000792457">
    <property type="component" value="Unassembled WGS sequence"/>
</dbReference>
<evidence type="ECO:0000256" key="5">
    <source>
        <dbReference type="ARBA" id="ARBA00022833"/>
    </source>
</evidence>
<evidence type="ECO:0000259" key="16">
    <source>
        <dbReference type="PROSITE" id="PS50014"/>
    </source>
</evidence>
<dbReference type="SMART" id="SM00571">
    <property type="entry name" value="DDT"/>
    <property type="match status" value="1"/>
</dbReference>
<dbReference type="InterPro" id="IPR047171">
    <property type="entry name" value="BAZ1A"/>
</dbReference>